<proteinExistence type="predicted"/>
<dbReference type="OMA" id="FLLEEPW"/>
<accession>A0A7L4P7C2</accession>
<protein>
    <recommendedName>
        <fullName evidence="3">Family 453</fullName>
    </recommendedName>
</protein>
<evidence type="ECO:0008006" key="3">
    <source>
        <dbReference type="Google" id="ProtNLM"/>
    </source>
</evidence>
<evidence type="ECO:0000313" key="2">
    <source>
        <dbReference type="Proteomes" id="UP000554766"/>
    </source>
</evidence>
<keyword evidence="2" id="KW-1185">Reference proteome</keyword>
<dbReference type="RefSeq" id="WP_011900361.1">
    <property type="nucleotide sequence ID" value="NZ_JAAVJF010000001.1"/>
</dbReference>
<dbReference type="EMBL" id="JAAVJF010000001">
    <property type="protein sequence ID" value="NYR14604.1"/>
    <property type="molecule type" value="Genomic_DNA"/>
</dbReference>
<name>A0A7L4P7C2_9CREN</name>
<evidence type="ECO:0000313" key="1">
    <source>
        <dbReference type="EMBL" id="NYR14604.1"/>
    </source>
</evidence>
<gene>
    <name evidence="1" type="ORF">HC235_01190</name>
</gene>
<organism evidence="1 2">
    <name type="scientific">Pyrobaculum arsenaticum</name>
    <dbReference type="NCBI Taxonomy" id="121277"/>
    <lineage>
        <taxon>Archaea</taxon>
        <taxon>Thermoproteota</taxon>
        <taxon>Thermoprotei</taxon>
        <taxon>Thermoproteales</taxon>
        <taxon>Thermoproteaceae</taxon>
        <taxon>Pyrobaculum</taxon>
    </lineage>
</organism>
<dbReference type="AlphaFoldDB" id="A0A7L4P7C2"/>
<reference evidence="1 2" key="1">
    <citation type="journal article" date="2020" name="Nat. Commun.">
        <title>The structures of two archaeal type IV pili illuminate evolutionary relationships.</title>
        <authorList>
            <person name="Wang F."/>
            <person name="Baquero D.P."/>
            <person name="Su Z."/>
            <person name="Beltran L.C."/>
            <person name="Prangishvili D."/>
            <person name="Krupovic M."/>
            <person name="Egelman E.H."/>
        </authorList>
    </citation>
    <scope>NUCLEOTIDE SEQUENCE [LARGE SCALE GENOMIC DNA]</scope>
    <source>
        <strain evidence="1 2">2GA</strain>
    </source>
</reference>
<dbReference type="GeneID" id="5056309"/>
<sequence length="95" mass="10968">MTCITKDLLLKFFAEAPISLRALVHYRVVSVFGKPFDYYLLEEPWRVYEVLEKALGRHNADLITKAISDWLRKNGCSAAAEEVKKALSEKSYWSK</sequence>
<comment type="caution">
    <text evidence="1">The sequence shown here is derived from an EMBL/GenBank/DDBJ whole genome shotgun (WGS) entry which is preliminary data.</text>
</comment>
<dbReference type="Proteomes" id="UP000554766">
    <property type="component" value="Unassembled WGS sequence"/>
</dbReference>